<dbReference type="EMBL" id="QZCE01000002">
    <property type="protein sequence ID" value="NEZ64351.1"/>
    <property type="molecule type" value="Genomic_DNA"/>
</dbReference>
<accession>A0A6M0S8Q3</accession>
<organism evidence="1 2">
    <name type="scientific">Adonisia turfae CCMR0082</name>
    <dbReference type="NCBI Taxonomy" id="2304604"/>
    <lineage>
        <taxon>Bacteria</taxon>
        <taxon>Bacillati</taxon>
        <taxon>Cyanobacteriota</taxon>
        <taxon>Adonisia</taxon>
        <taxon>Adonisia turfae</taxon>
    </lineage>
</organism>
<dbReference type="Proteomes" id="UP000473574">
    <property type="component" value="Unassembled WGS sequence"/>
</dbReference>
<dbReference type="AlphaFoldDB" id="A0A6M0S8Q3"/>
<evidence type="ECO:0000313" key="1">
    <source>
        <dbReference type="EMBL" id="NEZ64351.1"/>
    </source>
</evidence>
<gene>
    <name evidence="1" type="ORF">D0962_16395</name>
</gene>
<sequence>MSDLPKPPDTRTEAAKAARESYLDLARRVIGEPTIDYTQLYQRFIQNEWSAVKLDDEVSLTALQSGKSPKDTCLTLLQSPYVQHQVYVKEVLRATMTRYVKATVREALKQLKGRRQIRIQKSPESELER</sequence>
<name>A0A6M0S8Q3_9CYAN</name>
<protein>
    <submittedName>
        <fullName evidence="1">Uncharacterized protein</fullName>
    </submittedName>
</protein>
<evidence type="ECO:0000313" key="2">
    <source>
        <dbReference type="Proteomes" id="UP000473574"/>
    </source>
</evidence>
<proteinExistence type="predicted"/>
<dbReference type="RefSeq" id="WP_163664558.1">
    <property type="nucleotide sequence ID" value="NZ_QZCE01000002.1"/>
</dbReference>
<reference evidence="1 2" key="1">
    <citation type="journal article" date="2020" name="Microb. Ecol.">
        <title>Ecogenomics of the Marine Benthic Filamentous Cyanobacterium Adonisia.</title>
        <authorList>
            <person name="Walter J.M."/>
            <person name="Coutinho F.H."/>
            <person name="Leomil L."/>
            <person name="Hargreaves P.I."/>
            <person name="Campeao M.E."/>
            <person name="Vieira V.V."/>
            <person name="Silva B.S."/>
            <person name="Fistarol G.O."/>
            <person name="Salomon P.S."/>
            <person name="Sawabe T."/>
            <person name="Mino S."/>
            <person name="Hosokawa M."/>
            <person name="Miyashita H."/>
            <person name="Maruyama F."/>
            <person name="van Verk M.C."/>
            <person name="Dutilh B.E."/>
            <person name="Thompson C.C."/>
            <person name="Thompson F.L."/>
        </authorList>
    </citation>
    <scope>NUCLEOTIDE SEQUENCE [LARGE SCALE GENOMIC DNA]</scope>
    <source>
        <strain evidence="1 2">CCMR0082</strain>
    </source>
</reference>
<comment type="caution">
    <text evidence="1">The sequence shown here is derived from an EMBL/GenBank/DDBJ whole genome shotgun (WGS) entry which is preliminary data.</text>
</comment>